<gene>
    <name evidence="1" type="ORF">GZ78_24185</name>
</gene>
<dbReference type="Proteomes" id="UP000028073">
    <property type="component" value="Unassembled WGS sequence"/>
</dbReference>
<reference evidence="1 2" key="1">
    <citation type="submission" date="2014-06" db="EMBL/GenBank/DDBJ databases">
        <title>Whole Genome Sequences of Three Symbiotic Endozoicomonas Bacteria.</title>
        <authorList>
            <person name="Neave M.J."/>
            <person name="Apprill A."/>
            <person name="Voolstra C.R."/>
        </authorList>
    </citation>
    <scope>NUCLEOTIDE SEQUENCE [LARGE SCALE GENOMIC DNA]</scope>
    <source>
        <strain evidence="1 2">DSM 25634</strain>
    </source>
</reference>
<organism evidence="1 2">
    <name type="scientific">Endozoicomonas numazuensis</name>
    <dbReference type="NCBI Taxonomy" id="1137799"/>
    <lineage>
        <taxon>Bacteria</taxon>
        <taxon>Pseudomonadati</taxon>
        <taxon>Pseudomonadota</taxon>
        <taxon>Gammaproteobacteria</taxon>
        <taxon>Oceanospirillales</taxon>
        <taxon>Endozoicomonadaceae</taxon>
        <taxon>Endozoicomonas</taxon>
    </lineage>
</organism>
<keyword evidence="2" id="KW-1185">Reference proteome</keyword>
<accession>A0A081NCX9</accession>
<dbReference type="RefSeq" id="WP_034841048.1">
    <property type="nucleotide sequence ID" value="NZ_JOKH01000006.1"/>
</dbReference>
<sequence length="80" mass="9258">MRSDDDEPVFSPIEAEQNLEILSDSLEHGQNWENRVKSMTAAKILRHSRYSFEQLRIKFESPSISSVVSFSQTIDQTELK</sequence>
<proteinExistence type="predicted"/>
<dbReference type="AlphaFoldDB" id="A0A081NCX9"/>
<dbReference type="EMBL" id="JOKH01000006">
    <property type="protein sequence ID" value="KEQ16302.1"/>
    <property type="molecule type" value="Genomic_DNA"/>
</dbReference>
<evidence type="ECO:0000313" key="1">
    <source>
        <dbReference type="EMBL" id="KEQ16302.1"/>
    </source>
</evidence>
<protein>
    <submittedName>
        <fullName evidence="1">Uncharacterized protein</fullName>
    </submittedName>
</protein>
<evidence type="ECO:0000313" key="2">
    <source>
        <dbReference type="Proteomes" id="UP000028073"/>
    </source>
</evidence>
<comment type="caution">
    <text evidence="1">The sequence shown here is derived from an EMBL/GenBank/DDBJ whole genome shotgun (WGS) entry which is preliminary data.</text>
</comment>
<name>A0A081NCX9_9GAMM</name>